<dbReference type="EMBL" id="JARJCW010000099">
    <property type="protein sequence ID" value="KAJ7194338.1"/>
    <property type="molecule type" value="Genomic_DNA"/>
</dbReference>
<evidence type="ECO:0000313" key="3">
    <source>
        <dbReference type="Proteomes" id="UP001219525"/>
    </source>
</evidence>
<keyword evidence="3" id="KW-1185">Reference proteome</keyword>
<dbReference type="AlphaFoldDB" id="A0AAD6UTS5"/>
<sequence length="284" mass="30466">MTHDDRRSAGLFTVMIYMLGGAPARPRKGAERDPARTCGCLASVAECCIAACLLLHPTHSRLLTASLQQFVQLKDSLSRNTCQSTLFRSSKSGPPIYVRSGSRTFVRDDRDALSRKPTGPRCTQVRPDLIFGRAAAQEQTLVVTPNLFTFRPFNAASVSNSSLRSGATPRGPRTRTHRTPPPYGPKSVGVAHAVPQSICARPRDGSSVDAEPQYIGSTASSPIRRASNGLLGRRGAGAPQCGARGQAGPPGAFAVCVIRCGDPWPWRGVLARTPKTPKTNLLFY</sequence>
<comment type="caution">
    <text evidence="2">The sequence shown here is derived from an EMBL/GenBank/DDBJ whole genome shotgun (WGS) entry which is preliminary data.</text>
</comment>
<proteinExistence type="predicted"/>
<reference evidence="2" key="1">
    <citation type="submission" date="2023-03" db="EMBL/GenBank/DDBJ databases">
        <title>Massive genome expansion in bonnet fungi (Mycena s.s.) driven by repeated elements and novel gene families across ecological guilds.</title>
        <authorList>
            <consortium name="Lawrence Berkeley National Laboratory"/>
            <person name="Harder C.B."/>
            <person name="Miyauchi S."/>
            <person name="Viragh M."/>
            <person name="Kuo A."/>
            <person name="Thoen E."/>
            <person name="Andreopoulos B."/>
            <person name="Lu D."/>
            <person name="Skrede I."/>
            <person name="Drula E."/>
            <person name="Henrissat B."/>
            <person name="Morin E."/>
            <person name="Kohler A."/>
            <person name="Barry K."/>
            <person name="LaButti K."/>
            <person name="Morin E."/>
            <person name="Salamov A."/>
            <person name="Lipzen A."/>
            <person name="Mereny Z."/>
            <person name="Hegedus B."/>
            <person name="Baldrian P."/>
            <person name="Stursova M."/>
            <person name="Weitz H."/>
            <person name="Taylor A."/>
            <person name="Grigoriev I.V."/>
            <person name="Nagy L.G."/>
            <person name="Martin F."/>
            <person name="Kauserud H."/>
        </authorList>
    </citation>
    <scope>NUCLEOTIDE SEQUENCE</scope>
    <source>
        <strain evidence="2">9144</strain>
    </source>
</reference>
<protein>
    <submittedName>
        <fullName evidence="2">Uncharacterized protein</fullName>
    </submittedName>
</protein>
<name>A0AAD6UTS5_9AGAR</name>
<gene>
    <name evidence="2" type="ORF">GGX14DRAFT_404789</name>
</gene>
<accession>A0AAD6UTS5</accession>
<feature type="region of interest" description="Disordered" evidence="1">
    <location>
        <begin position="201"/>
        <end position="244"/>
    </location>
</feature>
<organism evidence="2 3">
    <name type="scientific">Mycena pura</name>
    <dbReference type="NCBI Taxonomy" id="153505"/>
    <lineage>
        <taxon>Eukaryota</taxon>
        <taxon>Fungi</taxon>
        <taxon>Dikarya</taxon>
        <taxon>Basidiomycota</taxon>
        <taxon>Agaricomycotina</taxon>
        <taxon>Agaricomycetes</taxon>
        <taxon>Agaricomycetidae</taxon>
        <taxon>Agaricales</taxon>
        <taxon>Marasmiineae</taxon>
        <taxon>Mycenaceae</taxon>
        <taxon>Mycena</taxon>
    </lineage>
</organism>
<evidence type="ECO:0000313" key="2">
    <source>
        <dbReference type="EMBL" id="KAJ7194338.1"/>
    </source>
</evidence>
<feature type="region of interest" description="Disordered" evidence="1">
    <location>
        <begin position="159"/>
        <end position="189"/>
    </location>
</feature>
<dbReference type="Proteomes" id="UP001219525">
    <property type="component" value="Unassembled WGS sequence"/>
</dbReference>
<evidence type="ECO:0000256" key="1">
    <source>
        <dbReference type="SAM" id="MobiDB-lite"/>
    </source>
</evidence>